<dbReference type="PANTHER" id="PTHR37953:SF1">
    <property type="entry name" value="UPF0127 PROTEIN MJ1496"/>
    <property type="match status" value="1"/>
</dbReference>
<dbReference type="Gene3D" id="2.60.120.1140">
    <property type="entry name" value="Protein of unknown function DUF192"/>
    <property type="match status" value="1"/>
</dbReference>
<dbReference type="Pfam" id="PF02643">
    <property type="entry name" value="DUF192"/>
    <property type="match status" value="1"/>
</dbReference>
<keyword evidence="1" id="KW-1133">Transmembrane helix</keyword>
<dbReference type="PATRIC" id="fig|886738.10.peg.808"/>
<sequence length="163" mass="18234">MATRAQILIPVVFAAVIIGIVGLISIPSDSKLEAVKFPTGTVKIDDVALQVQIADTEPRRIRGLMFQEQLPYDQGMIFVFDKPDLYSLWMLNMQFSLDMIWFDQDGNVVHIEKDVQPCKTALETMTCQSLTPGTEALYILEVTSGFVDKYNITKSSKLSIISI</sequence>
<dbReference type="AlphaFoldDB" id="F3KJS0"/>
<dbReference type="EMBL" id="AEGP01000029">
    <property type="protein sequence ID" value="EGG42547.1"/>
    <property type="molecule type" value="Genomic_DNA"/>
</dbReference>
<evidence type="ECO:0000256" key="1">
    <source>
        <dbReference type="SAM" id="Phobius"/>
    </source>
</evidence>
<dbReference type="InterPro" id="IPR038695">
    <property type="entry name" value="Saro_0823-like_sf"/>
</dbReference>
<comment type="caution">
    <text evidence="2">The sequence shown here is derived from an EMBL/GenBank/DDBJ whole genome shotgun (WGS) entry which is preliminary data.</text>
</comment>
<dbReference type="STRING" id="886738.Nlim_0728"/>
<reference evidence="2" key="1">
    <citation type="journal article" date="2011" name="PLoS ONE">
        <title>Genome of a low-salinity ammonia-oxidizing archaeon determined by single-cell and metagenomic analysis.</title>
        <authorList>
            <person name="Blainey P.C."/>
            <person name="Mosier A.C."/>
            <person name="Potanina A."/>
            <person name="Francis C.A."/>
            <person name="Quake S.R."/>
        </authorList>
    </citation>
    <scope>NUCLEOTIDE SEQUENCE [LARGE SCALE GENOMIC DNA]</scope>
    <source>
        <strain evidence="2">SFB1</strain>
    </source>
</reference>
<dbReference type="PANTHER" id="PTHR37953">
    <property type="entry name" value="UPF0127 PROTEIN MJ1496"/>
    <property type="match status" value="1"/>
</dbReference>
<keyword evidence="1" id="KW-0812">Transmembrane</keyword>
<accession>F3KJS0</accession>
<gene>
    <name evidence="2" type="ORF">Nlim_0728</name>
</gene>
<name>F3KJS0_9ARCH</name>
<dbReference type="InterPro" id="IPR003795">
    <property type="entry name" value="DUF192"/>
</dbReference>
<protein>
    <recommendedName>
        <fullName evidence="3">DUF192 domain-containing protein</fullName>
    </recommendedName>
</protein>
<evidence type="ECO:0008006" key="3">
    <source>
        <dbReference type="Google" id="ProtNLM"/>
    </source>
</evidence>
<feature type="transmembrane region" description="Helical" evidence="1">
    <location>
        <begin position="7"/>
        <end position="26"/>
    </location>
</feature>
<proteinExistence type="predicted"/>
<dbReference type="HOGENOM" id="CLU_097039_1_2_2"/>
<organism evidence="2">
    <name type="scientific">Candidatus Nitrosarchaeum limnium SFB1</name>
    <dbReference type="NCBI Taxonomy" id="886738"/>
    <lineage>
        <taxon>Archaea</taxon>
        <taxon>Nitrososphaerota</taxon>
        <taxon>Nitrososphaeria</taxon>
        <taxon>Nitrosopumilales</taxon>
        <taxon>Nitrosopumilaceae</taxon>
        <taxon>Nitrosarchaeum</taxon>
    </lineage>
</organism>
<keyword evidence="1" id="KW-0472">Membrane</keyword>
<evidence type="ECO:0000313" key="2">
    <source>
        <dbReference type="EMBL" id="EGG42547.1"/>
    </source>
</evidence>
<dbReference type="Proteomes" id="UP000004348">
    <property type="component" value="Chromosome"/>
</dbReference>